<dbReference type="Proteomes" id="UP000824110">
    <property type="component" value="Unassembled WGS sequence"/>
</dbReference>
<reference evidence="2" key="2">
    <citation type="journal article" date="2021" name="PeerJ">
        <title>Extensive microbial diversity within the chicken gut microbiome revealed by metagenomics and culture.</title>
        <authorList>
            <person name="Gilroy R."/>
            <person name="Ravi A."/>
            <person name="Getino M."/>
            <person name="Pursley I."/>
            <person name="Horton D.L."/>
            <person name="Alikhan N.F."/>
            <person name="Baker D."/>
            <person name="Gharbi K."/>
            <person name="Hall N."/>
            <person name="Watson M."/>
            <person name="Adriaenssens E.M."/>
            <person name="Foster-Nyarko E."/>
            <person name="Jarju S."/>
            <person name="Secka A."/>
            <person name="Antonio M."/>
            <person name="Oren A."/>
            <person name="Chaudhuri R.R."/>
            <person name="La Ragione R."/>
            <person name="Hildebrand F."/>
            <person name="Pallen M.J."/>
        </authorList>
    </citation>
    <scope>NUCLEOTIDE SEQUENCE</scope>
    <source>
        <strain evidence="2">CHK195-12923</strain>
    </source>
</reference>
<sequence length="136" mass="14092">MKIFKKLAVVCVAAICSAAILAFSACGALPSFLHGATEIVLGGGYVNNTVVITDSGEIDDILGYFRGVEFSEEGEPGGDVQDSVIVGVTCSDNSMPSLIVYKNGSVTASLDDGVLFAERGSVNADSFFALVKKLCD</sequence>
<proteinExistence type="predicted"/>
<evidence type="ECO:0000313" key="3">
    <source>
        <dbReference type="Proteomes" id="UP000824110"/>
    </source>
</evidence>
<name>A0A9D1MIK5_9FIRM</name>
<evidence type="ECO:0000256" key="1">
    <source>
        <dbReference type="SAM" id="SignalP"/>
    </source>
</evidence>
<feature type="chain" id="PRO_5039599796" evidence="1">
    <location>
        <begin position="25"/>
        <end position="136"/>
    </location>
</feature>
<feature type="signal peptide" evidence="1">
    <location>
        <begin position="1"/>
        <end position="24"/>
    </location>
</feature>
<evidence type="ECO:0000313" key="2">
    <source>
        <dbReference type="EMBL" id="HIU61135.1"/>
    </source>
</evidence>
<dbReference type="EMBL" id="DVNE01000006">
    <property type="protein sequence ID" value="HIU61135.1"/>
    <property type="molecule type" value="Genomic_DNA"/>
</dbReference>
<keyword evidence="1" id="KW-0732">Signal</keyword>
<reference evidence="2" key="1">
    <citation type="submission" date="2020-10" db="EMBL/GenBank/DDBJ databases">
        <authorList>
            <person name="Gilroy R."/>
        </authorList>
    </citation>
    <scope>NUCLEOTIDE SEQUENCE</scope>
    <source>
        <strain evidence="2">CHK195-12923</strain>
    </source>
</reference>
<dbReference type="AlphaFoldDB" id="A0A9D1MIK5"/>
<accession>A0A9D1MIK5</accession>
<gene>
    <name evidence="2" type="ORF">IAB69_00600</name>
</gene>
<protein>
    <submittedName>
        <fullName evidence="2">Uncharacterized protein</fullName>
    </submittedName>
</protein>
<dbReference type="PROSITE" id="PS51257">
    <property type="entry name" value="PROKAR_LIPOPROTEIN"/>
    <property type="match status" value="1"/>
</dbReference>
<comment type="caution">
    <text evidence="2">The sequence shown here is derived from an EMBL/GenBank/DDBJ whole genome shotgun (WGS) entry which is preliminary data.</text>
</comment>
<organism evidence="2 3">
    <name type="scientific">Candidatus Coproplasma excrementigallinarum</name>
    <dbReference type="NCBI Taxonomy" id="2840747"/>
    <lineage>
        <taxon>Bacteria</taxon>
        <taxon>Bacillati</taxon>
        <taxon>Bacillota</taxon>
        <taxon>Clostridia</taxon>
        <taxon>Eubacteriales</taxon>
        <taxon>Candidatus Coproplasma</taxon>
    </lineage>
</organism>